<name>A0A9Q3C7V3_9BASI</name>
<dbReference type="AlphaFoldDB" id="A0A9Q3C7V3"/>
<reference evidence="2" key="1">
    <citation type="submission" date="2021-03" db="EMBL/GenBank/DDBJ databases">
        <title>Draft genome sequence of rust myrtle Austropuccinia psidii MF-1, a brazilian biotype.</title>
        <authorList>
            <person name="Quecine M.C."/>
            <person name="Pachon D.M.R."/>
            <person name="Bonatelli M.L."/>
            <person name="Correr F.H."/>
            <person name="Franceschini L.M."/>
            <person name="Leite T.F."/>
            <person name="Margarido G.R.A."/>
            <person name="Almeida C.A."/>
            <person name="Ferrarezi J.A."/>
            <person name="Labate C.A."/>
        </authorList>
    </citation>
    <scope>NUCLEOTIDE SEQUENCE</scope>
    <source>
        <strain evidence="2">MF-1</strain>
    </source>
</reference>
<evidence type="ECO:0000313" key="3">
    <source>
        <dbReference type="Proteomes" id="UP000765509"/>
    </source>
</evidence>
<protein>
    <recommendedName>
        <fullName evidence="1">Oxidoreductase-like domain-containing protein</fullName>
    </recommendedName>
</protein>
<dbReference type="InterPro" id="IPR039251">
    <property type="entry name" value="OXLD1"/>
</dbReference>
<dbReference type="Pfam" id="PF09791">
    <property type="entry name" value="Oxidored-like"/>
    <property type="match status" value="1"/>
</dbReference>
<evidence type="ECO:0000313" key="2">
    <source>
        <dbReference type="EMBL" id="MBW0478717.1"/>
    </source>
</evidence>
<dbReference type="PANTHER" id="PTHR21193">
    <property type="entry name" value="OXIDOREDUCTASE-LIKE DOMAIN-CONTAINING PROTEIN 1"/>
    <property type="match status" value="1"/>
</dbReference>
<keyword evidence="3" id="KW-1185">Reference proteome</keyword>
<gene>
    <name evidence="2" type="ORF">O181_018432</name>
</gene>
<dbReference type="InterPro" id="IPR019180">
    <property type="entry name" value="Oxidoreductase-like_N"/>
</dbReference>
<sequence>MPPRPLQALMPLRSVRVSPAALSSSAHFSSLAIKLDLNKDRSVYLLVKERQRSDRGMLDEAGCSPRSSHQTTWKAVNPSALNLSCQFAKDFEWWLIPQTQSTSSFHLSAEATTKETVKPLFPPKPPGPEDCCMSGCTHCVYDIYAEELEVYSKELAKQQEFLELDVNNAQIMQVEMKDVDLMSISMKEFTKFEKSRQSHQA</sequence>
<proteinExistence type="predicted"/>
<dbReference type="EMBL" id="AVOT02005294">
    <property type="protein sequence ID" value="MBW0478717.1"/>
    <property type="molecule type" value="Genomic_DNA"/>
</dbReference>
<dbReference type="PANTHER" id="PTHR21193:SF3">
    <property type="entry name" value="OXIDOREDUCTASE-LIKE DOMAIN-CONTAINING PROTEIN 1"/>
    <property type="match status" value="1"/>
</dbReference>
<dbReference type="GO" id="GO:0005739">
    <property type="term" value="C:mitochondrion"/>
    <property type="evidence" value="ECO:0007669"/>
    <property type="project" value="TreeGrafter"/>
</dbReference>
<dbReference type="Proteomes" id="UP000765509">
    <property type="component" value="Unassembled WGS sequence"/>
</dbReference>
<organism evidence="2 3">
    <name type="scientific">Austropuccinia psidii MF-1</name>
    <dbReference type="NCBI Taxonomy" id="1389203"/>
    <lineage>
        <taxon>Eukaryota</taxon>
        <taxon>Fungi</taxon>
        <taxon>Dikarya</taxon>
        <taxon>Basidiomycota</taxon>
        <taxon>Pucciniomycotina</taxon>
        <taxon>Pucciniomycetes</taxon>
        <taxon>Pucciniales</taxon>
        <taxon>Sphaerophragmiaceae</taxon>
        <taxon>Austropuccinia</taxon>
    </lineage>
</organism>
<dbReference type="OrthoDB" id="10064411at2759"/>
<feature type="domain" description="Oxidoreductase-like" evidence="1">
    <location>
        <begin position="121"/>
        <end position="158"/>
    </location>
</feature>
<evidence type="ECO:0000259" key="1">
    <source>
        <dbReference type="Pfam" id="PF09791"/>
    </source>
</evidence>
<accession>A0A9Q3C7V3</accession>
<comment type="caution">
    <text evidence="2">The sequence shown here is derived from an EMBL/GenBank/DDBJ whole genome shotgun (WGS) entry which is preliminary data.</text>
</comment>